<evidence type="ECO:0000313" key="5">
    <source>
        <dbReference type="Proteomes" id="UP000325641"/>
    </source>
</evidence>
<gene>
    <name evidence="4" type="ORF">F8237_29060</name>
</gene>
<evidence type="ECO:0000256" key="1">
    <source>
        <dbReference type="ARBA" id="ARBA00008725"/>
    </source>
</evidence>
<keyword evidence="2" id="KW-0732">Signal</keyword>
<comment type="similarity">
    <text evidence="1">Belongs to the PstS family.</text>
</comment>
<reference evidence="5" key="1">
    <citation type="submission" date="2019-10" db="EMBL/GenBank/DDBJ databases">
        <title>Complete Genome Sequence of Bradyrhizobium betae type strain PL7HG1T.</title>
        <authorList>
            <person name="Bromfield E.S.P."/>
            <person name="Cloutier S."/>
        </authorList>
    </citation>
    <scope>NUCLEOTIDE SEQUENCE [LARGE SCALE GENOMIC DNA]</scope>
    <source>
        <strain evidence="5">PL7HG1</strain>
    </source>
</reference>
<evidence type="ECO:0000313" key="4">
    <source>
        <dbReference type="EMBL" id="QFI76094.1"/>
    </source>
</evidence>
<dbReference type="EMBL" id="CP044543">
    <property type="protein sequence ID" value="QFI76094.1"/>
    <property type="molecule type" value="Genomic_DNA"/>
</dbReference>
<evidence type="ECO:0000259" key="3">
    <source>
        <dbReference type="Pfam" id="PF12849"/>
    </source>
</evidence>
<organism evidence="4 5">
    <name type="scientific">Bradyrhizobium betae</name>
    <dbReference type="NCBI Taxonomy" id="244734"/>
    <lineage>
        <taxon>Bacteria</taxon>
        <taxon>Pseudomonadati</taxon>
        <taxon>Pseudomonadota</taxon>
        <taxon>Alphaproteobacteria</taxon>
        <taxon>Hyphomicrobiales</taxon>
        <taxon>Nitrobacteraceae</taxon>
        <taxon>Bradyrhizobium</taxon>
    </lineage>
</organism>
<feature type="chain" id="PRO_5024809275" evidence="2">
    <location>
        <begin position="27"/>
        <end position="502"/>
    </location>
</feature>
<dbReference type="PANTHER" id="PTHR42996:SF1">
    <property type="entry name" value="PHOSPHATE-BINDING PROTEIN PSTS"/>
    <property type="match status" value="1"/>
</dbReference>
<dbReference type="SUPFAM" id="SSF53850">
    <property type="entry name" value="Periplasmic binding protein-like II"/>
    <property type="match status" value="1"/>
</dbReference>
<dbReference type="Gene3D" id="3.40.190.10">
    <property type="entry name" value="Periplasmic binding protein-like II"/>
    <property type="match status" value="2"/>
</dbReference>
<evidence type="ECO:0000256" key="2">
    <source>
        <dbReference type="SAM" id="SignalP"/>
    </source>
</evidence>
<name>A0A5P6PDY9_9BRAD</name>
<dbReference type="InterPro" id="IPR024370">
    <property type="entry name" value="PBP_domain"/>
</dbReference>
<feature type="domain" description="PBP" evidence="3">
    <location>
        <begin position="22"/>
        <end position="455"/>
    </location>
</feature>
<dbReference type="OrthoDB" id="8180349at2"/>
<feature type="signal peptide" evidence="2">
    <location>
        <begin position="1"/>
        <end position="26"/>
    </location>
</feature>
<protein>
    <submittedName>
        <fullName evidence="4">Phosphatase</fullName>
    </submittedName>
</protein>
<dbReference type="Proteomes" id="UP000325641">
    <property type="component" value="Chromosome"/>
</dbReference>
<dbReference type="AlphaFoldDB" id="A0A5P6PDY9"/>
<accession>A0A5P6PDY9</accession>
<dbReference type="Pfam" id="PF12849">
    <property type="entry name" value="PBP_like_2"/>
    <property type="match status" value="1"/>
</dbReference>
<sequence length="502" mass="51983">MRNMKALLMGTVAFAAMGVASESAQAQSFAFGAGATFPQIVYRQLMDCMYDQAQGSSGKPGPLAKAANCGSFNTSGFHGMILYAPTGSGNGKAVLRSNDKTVIGTPSASAPPYTSANIGVSATTDYDGVQFIGSDDIVNADDMTLWNTGGTTSPQSKFGNLIQIPAVIGAVAFGFNGKDGTGATLNILPATPTGGSSGLNLSRNAVCGIASGHITKWNNPILTALNGGALGTGNITFVHRTDGSGTTFLLTNALVEQCRYEFGPNNETDSTVVSYAFPWADRAQSCSTPLVPRGANQVNWPDQFATNQCGTANTNAGGGTFANASGSGALVSLVTTTNGAIGYASGDFWLPVKAGGLKTANIQSQWDITGATGKFQPPTFAGAQKALATAIPQFDATSRANPLTWSLQGVAPNPVVAGAYPISGFSWIEMYQCYQTHSNTNNAYTWFKTWIDFVYGTGATGIFNENGFAQVPAVWQNEIYALFNDPANGPQGSGCSGKVGAY</sequence>
<dbReference type="PANTHER" id="PTHR42996">
    <property type="entry name" value="PHOSPHATE-BINDING PROTEIN PSTS"/>
    <property type="match status" value="1"/>
</dbReference>
<dbReference type="KEGG" id="bbet:F8237_29060"/>
<dbReference type="InterPro" id="IPR050962">
    <property type="entry name" value="Phosphate-bind_PstS"/>
</dbReference>
<proteinExistence type="inferred from homology"/>